<dbReference type="InterPro" id="IPR027417">
    <property type="entry name" value="P-loop_NTPase"/>
</dbReference>
<evidence type="ECO:0000313" key="1">
    <source>
        <dbReference type="EMBL" id="SVE60881.1"/>
    </source>
</evidence>
<name>A0A383EVU1_9ZZZZ</name>
<reference evidence="1" key="1">
    <citation type="submission" date="2018-05" db="EMBL/GenBank/DDBJ databases">
        <authorList>
            <person name="Lanie J.A."/>
            <person name="Ng W.-L."/>
            <person name="Kazmierczak K.M."/>
            <person name="Andrzejewski T.M."/>
            <person name="Davidsen T.M."/>
            <person name="Wayne K.J."/>
            <person name="Tettelin H."/>
            <person name="Glass J.I."/>
            <person name="Rusch D."/>
            <person name="Podicherti R."/>
            <person name="Tsui H.-C.T."/>
            <person name="Winkler M.E."/>
        </authorList>
    </citation>
    <scope>NUCLEOTIDE SEQUENCE</scope>
</reference>
<dbReference type="SUPFAM" id="SSF52540">
    <property type="entry name" value="P-loop containing nucleoside triphosphate hydrolases"/>
    <property type="match status" value="1"/>
</dbReference>
<feature type="non-terminal residue" evidence="1">
    <location>
        <position position="1"/>
    </location>
</feature>
<gene>
    <name evidence="1" type="ORF">METZ01_LOCUS513735</name>
</gene>
<evidence type="ECO:0008006" key="2">
    <source>
        <dbReference type="Google" id="ProtNLM"/>
    </source>
</evidence>
<accession>A0A383EVU1</accession>
<protein>
    <recommendedName>
        <fullName evidence="2">Helicase C-terminal domain-containing protein</fullName>
    </recommendedName>
</protein>
<proteinExistence type="predicted"/>
<sequence>GTFSTGINIRNLHNIIFSSPSKSRIRNLQSIGRGLRLKDNESAATLYDVADDLTHNEKENYTLSHFRERINIYNEEDFNYEIHNVELK</sequence>
<dbReference type="Gene3D" id="3.40.50.300">
    <property type="entry name" value="P-loop containing nucleotide triphosphate hydrolases"/>
    <property type="match status" value="1"/>
</dbReference>
<organism evidence="1">
    <name type="scientific">marine metagenome</name>
    <dbReference type="NCBI Taxonomy" id="408172"/>
    <lineage>
        <taxon>unclassified sequences</taxon>
        <taxon>metagenomes</taxon>
        <taxon>ecological metagenomes</taxon>
    </lineage>
</organism>
<dbReference type="EMBL" id="UINC01229247">
    <property type="protein sequence ID" value="SVE60881.1"/>
    <property type="molecule type" value="Genomic_DNA"/>
</dbReference>
<dbReference type="AlphaFoldDB" id="A0A383EVU1"/>